<evidence type="ECO:0000256" key="5">
    <source>
        <dbReference type="ARBA" id="ARBA00022741"/>
    </source>
</evidence>
<dbReference type="SUPFAM" id="SSF52540">
    <property type="entry name" value="P-loop containing nucleoside triphosphate hydrolases"/>
    <property type="match status" value="1"/>
</dbReference>
<dbReference type="Gene3D" id="3.40.50.300">
    <property type="entry name" value="P-loop containing nucleotide triphosphate hydrolases"/>
    <property type="match status" value="1"/>
</dbReference>
<evidence type="ECO:0000313" key="12">
    <source>
        <dbReference type="Proteomes" id="UP000435877"/>
    </source>
</evidence>
<dbReference type="InterPro" id="IPR027417">
    <property type="entry name" value="P-loop_NTPase"/>
</dbReference>
<sequence>MASLPLVASERLTTMIIIVCGVSGTGKSTIASLLAKTLLLPFYDADDFHPSANIQKMRCGIALDDNDRRPWLDSLASKLAQWEVDGGAVLACSALKESYRQRLASQCSSQVEWIMLSGSIELLEKRLSSRTDHFFDLRLLDSQLKTLELPSYGWTIDISPPPNEIVAAIIEELNGT</sequence>
<keyword evidence="6 9" id="KW-0418">Kinase</keyword>
<dbReference type="InterPro" id="IPR006001">
    <property type="entry name" value="Therm_gnt_kin"/>
</dbReference>
<dbReference type="EC" id="2.7.1.12" evidence="3 9"/>
<evidence type="ECO:0000256" key="4">
    <source>
        <dbReference type="ARBA" id="ARBA00022679"/>
    </source>
</evidence>
<evidence type="ECO:0000256" key="9">
    <source>
        <dbReference type="RuleBase" id="RU363066"/>
    </source>
</evidence>
<dbReference type="AlphaFoldDB" id="A0A5S9N9H4"/>
<comment type="similarity">
    <text evidence="2 9">Belongs to the gluconokinase GntK/GntV family.</text>
</comment>
<dbReference type="Pfam" id="PF01202">
    <property type="entry name" value="SKI"/>
    <property type="match status" value="1"/>
</dbReference>
<dbReference type="CDD" id="cd02021">
    <property type="entry name" value="GntK"/>
    <property type="match status" value="1"/>
</dbReference>
<dbReference type="GO" id="GO:0005975">
    <property type="term" value="P:carbohydrate metabolic process"/>
    <property type="evidence" value="ECO:0007669"/>
    <property type="project" value="InterPro"/>
</dbReference>
<gene>
    <name evidence="11" type="primary">gntK</name>
    <name evidence="11" type="ORF">IHBHHGIJ_00737</name>
    <name evidence="10" type="ORF">KFEGEMFD_00413</name>
</gene>
<comment type="pathway">
    <text evidence="1">Carbohydrate acid metabolism.</text>
</comment>
<proteinExistence type="inferred from homology"/>
<dbReference type="InterPro" id="IPR031322">
    <property type="entry name" value="Shikimate/glucono_kinase"/>
</dbReference>
<dbReference type="NCBIfam" id="TIGR01313">
    <property type="entry name" value="therm_gnt_kin"/>
    <property type="match status" value="1"/>
</dbReference>
<evidence type="ECO:0000256" key="7">
    <source>
        <dbReference type="ARBA" id="ARBA00022840"/>
    </source>
</evidence>
<evidence type="ECO:0000256" key="8">
    <source>
        <dbReference type="ARBA" id="ARBA00048090"/>
    </source>
</evidence>
<reference evidence="12 13" key="1">
    <citation type="submission" date="2019-11" db="EMBL/GenBank/DDBJ databases">
        <authorList>
            <person name="Holert J."/>
        </authorList>
    </citation>
    <scope>NUCLEOTIDE SEQUENCE [LARGE SCALE GENOMIC DNA]</scope>
    <source>
        <strain evidence="10">BC3_2A</strain>
        <strain evidence="11">SB11_1A</strain>
    </source>
</reference>
<keyword evidence="5 9" id="KW-0547">Nucleotide-binding</keyword>
<dbReference type="Proteomes" id="UP000439591">
    <property type="component" value="Unassembled WGS sequence"/>
</dbReference>
<dbReference type="PANTHER" id="PTHR43442:SF3">
    <property type="entry name" value="GLUCONOKINASE-RELATED"/>
    <property type="match status" value="1"/>
</dbReference>
<evidence type="ECO:0000313" key="10">
    <source>
        <dbReference type="EMBL" id="CAA0081662.1"/>
    </source>
</evidence>
<evidence type="ECO:0000256" key="3">
    <source>
        <dbReference type="ARBA" id="ARBA00012054"/>
    </source>
</evidence>
<comment type="catalytic activity">
    <reaction evidence="8 9">
        <text>D-gluconate + ATP = 6-phospho-D-gluconate + ADP + H(+)</text>
        <dbReference type="Rhea" id="RHEA:19433"/>
        <dbReference type="ChEBI" id="CHEBI:15378"/>
        <dbReference type="ChEBI" id="CHEBI:18391"/>
        <dbReference type="ChEBI" id="CHEBI:30616"/>
        <dbReference type="ChEBI" id="CHEBI:58759"/>
        <dbReference type="ChEBI" id="CHEBI:456216"/>
        <dbReference type="EC" id="2.7.1.12"/>
    </reaction>
</comment>
<evidence type="ECO:0000313" key="11">
    <source>
        <dbReference type="EMBL" id="CAA0084739.1"/>
    </source>
</evidence>
<dbReference type="Proteomes" id="UP000435877">
    <property type="component" value="Unassembled WGS sequence"/>
</dbReference>
<keyword evidence="7 9" id="KW-0067">ATP-binding</keyword>
<dbReference type="EMBL" id="CACSIK010000001">
    <property type="protein sequence ID" value="CAA0084739.1"/>
    <property type="molecule type" value="Genomic_DNA"/>
</dbReference>
<evidence type="ECO:0000256" key="6">
    <source>
        <dbReference type="ARBA" id="ARBA00022777"/>
    </source>
</evidence>
<protein>
    <recommendedName>
        <fullName evidence="3 9">Gluconokinase</fullName>
        <ecNumber evidence="3 9">2.7.1.12</ecNumber>
    </recommendedName>
</protein>
<evidence type="ECO:0000256" key="1">
    <source>
        <dbReference type="ARBA" id="ARBA00004761"/>
    </source>
</evidence>
<dbReference type="GO" id="GO:0046316">
    <property type="term" value="F:gluconokinase activity"/>
    <property type="evidence" value="ECO:0007669"/>
    <property type="project" value="UniProtKB-EC"/>
</dbReference>
<dbReference type="GO" id="GO:0005737">
    <property type="term" value="C:cytoplasm"/>
    <property type="evidence" value="ECO:0007669"/>
    <property type="project" value="TreeGrafter"/>
</dbReference>
<accession>A0A5S9N9H4</accession>
<dbReference type="EMBL" id="CACSIM010000001">
    <property type="protein sequence ID" value="CAA0081662.1"/>
    <property type="molecule type" value="Genomic_DNA"/>
</dbReference>
<dbReference type="PANTHER" id="PTHR43442">
    <property type="entry name" value="GLUCONOKINASE-RELATED"/>
    <property type="match status" value="1"/>
</dbReference>
<name>A0A5S9N9H4_9GAMM</name>
<evidence type="ECO:0000313" key="13">
    <source>
        <dbReference type="Proteomes" id="UP000439591"/>
    </source>
</evidence>
<organism evidence="11 12">
    <name type="scientific">Zhongshania aliphaticivorans</name>
    <dbReference type="NCBI Taxonomy" id="1470434"/>
    <lineage>
        <taxon>Bacteria</taxon>
        <taxon>Pseudomonadati</taxon>
        <taxon>Pseudomonadota</taxon>
        <taxon>Gammaproteobacteria</taxon>
        <taxon>Cellvibrionales</taxon>
        <taxon>Spongiibacteraceae</taxon>
        <taxon>Zhongshania</taxon>
    </lineage>
</organism>
<keyword evidence="12" id="KW-1185">Reference proteome</keyword>
<dbReference type="GO" id="GO:0005524">
    <property type="term" value="F:ATP binding"/>
    <property type="evidence" value="ECO:0007669"/>
    <property type="project" value="UniProtKB-KW"/>
</dbReference>
<keyword evidence="4 9" id="KW-0808">Transferase</keyword>
<evidence type="ECO:0000256" key="2">
    <source>
        <dbReference type="ARBA" id="ARBA00008420"/>
    </source>
</evidence>